<reference evidence="1 2" key="1">
    <citation type="submission" date="2020-08" db="EMBL/GenBank/DDBJ databases">
        <title>Genomic Encyclopedia of Type Strains, Phase III (KMG-III): the genomes of soil and plant-associated and newly described type strains.</title>
        <authorList>
            <person name="Whitman W."/>
        </authorList>
    </citation>
    <scope>NUCLEOTIDE SEQUENCE [LARGE SCALE GENOMIC DNA]</scope>
    <source>
        <strain evidence="1 2">CECT 7247</strain>
    </source>
</reference>
<evidence type="ECO:0000313" key="2">
    <source>
        <dbReference type="Proteomes" id="UP000574369"/>
    </source>
</evidence>
<proteinExistence type="predicted"/>
<comment type="caution">
    <text evidence="1">The sequence shown here is derived from an EMBL/GenBank/DDBJ whole genome shotgun (WGS) entry which is preliminary data.</text>
</comment>
<sequence>MDDLLPHIPEAVLGRRVLIASFDSGQFSPTQHELEHGWSVQGNQAVSAPVKAVSDVPAVGFDEWYVYDGDVPLGHHKAFVNRLGFSPLDPACLEATEFWKQVARFQPLNVLGAGTPTMFLVTRDAQIYARAVAVGGLPEVRP</sequence>
<dbReference type="RefSeq" id="WP_246410457.1">
    <property type="nucleotide sequence ID" value="NZ_JACHXO010000010.1"/>
</dbReference>
<dbReference type="Proteomes" id="UP000574369">
    <property type="component" value="Unassembled WGS sequence"/>
</dbReference>
<organism evidence="1 2">
    <name type="scientific">Roseateles terrae</name>
    <dbReference type="NCBI Taxonomy" id="431060"/>
    <lineage>
        <taxon>Bacteria</taxon>
        <taxon>Pseudomonadati</taxon>
        <taxon>Pseudomonadota</taxon>
        <taxon>Betaproteobacteria</taxon>
        <taxon>Burkholderiales</taxon>
        <taxon>Sphaerotilaceae</taxon>
        <taxon>Roseateles</taxon>
    </lineage>
</organism>
<dbReference type="EMBL" id="JACHXO010000010">
    <property type="protein sequence ID" value="MBB3196990.1"/>
    <property type="molecule type" value="Genomic_DNA"/>
</dbReference>
<accession>A0ABR6GY52</accession>
<name>A0ABR6GY52_9BURK</name>
<keyword evidence="2" id="KW-1185">Reference proteome</keyword>
<evidence type="ECO:0000313" key="1">
    <source>
        <dbReference type="EMBL" id="MBB3196990.1"/>
    </source>
</evidence>
<protein>
    <submittedName>
        <fullName evidence="1">Uncharacterized protein</fullName>
    </submittedName>
</protein>
<gene>
    <name evidence="1" type="ORF">FHS28_004415</name>
</gene>